<reference evidence="1 2" key="1">
    <citation type="submission" date="2019-02" db="EMBL/GenBank/DDBJ databases">
        <title>WGS of Pseudoxanthomonas species novum from clinical isolates.</title>
        <authorList>
            <person name="Bernier A.-M."/>
            <person name="Bernard K."/>
            <person name="Vachon A."/>
        </authorList>
    </citation>
    <scope>NUCLEOTIDE SEQUENCE [LARGE SCALE GENOMIC DNA]</scope>
    <source>
        <strain evidence="1 2">NML171202</strain>
    </source>
</reference>
<dbReference type="AlphaFoldDB" id="A0A4Q8LRL2"/>
<gene>
    <name evidence="1" type="ORF">EA661_02525</name>
</gene>
<dbReference type="EMBL" id="SHMB01000001">
    <property type="protein sequence ID" value="TAA33561.1"/>
    <property type="molecule type" value="Genomic_DNA"/>
</dbReference>
<organism evidence="1 2">
    <name type="scientific">Pseudoxanthomonas winnipegensis</name>
    <dbReference type="NCBI Taxonomy" id="2480810"/>
    <lineage>
        <taxon>Bacteria</taxon>
        <taxon>Pseudomonadati</taxon>
        <taxon>Pseudomonadota</taxon>
        <taxon>Gammaproteobacteria</taxon>
        <taxon>Lysobacterales</taxon>
        <taxon>Lysobacteraceae</taxon>
        <taxon>Pseudoxanthomonas</taxon>
    </lineage>
</organism>
<proteinExistence type="predicted"/>
<evidence type="ECO:0000313" key="2">
    <source>
        <dbReference type="Proteomes" id="UP000291286"/>
    </source>
</evidence>
<evidence type="ECO:0000313" key="1">
    <source>
        <dbReference type="EMBL" id="TAA33561.1"/>
    </source>
</evidence>
<name>A0A4Q8LRL2_9GAMM</name>
<protein>
    <submittedName>
        <fullName evidence="1">Uncharacterized protein</fullName>
    </submittedName>
</protein>
<comment type="caution">
    <text evidence="1">The sequence shown here is derived from an EMBL/GenBank/DDBJ whole genome shotgun (WGS) entry which is preliminary data.</text>
</comment>
<accession>A0A4Q8LRL2</accession>
<sequence>MLCLGIVAATCPGQALADAWVQDDGKTLLILSASHSDSGVAFDDAHRRTRFPDDGKSQLNQLNLYVEHGITPDLSFIGNFYADRVGYRNDAGYGSRTTSGLGDQEVGLRYRLDPGGGQGQWVGAAQFLLSIPAYDRDDEPAIGLGDYGAELRYSVGRGYRLGQHDAYLDMGLAARLRGADAADEMRLDIATGVALTPRWVLLSELNVIQGLGNGRGWNPSNLIASNNYDLTKLRVSMLHTLPGGTQLQLGVQQVVAGRNTGGGSAVFAAAWWRF</sequence>
<dbReference type="Proteomes" id="UP000291286">
    <property type="component" value="Unassembled WGS sequence"/>
</dbReference>